<dbReference type="SUPFAM" id="SSF53474">
    <property type="entry name" value="alpha/beta-Hydrolases"/>
    <property type="match status" value="1"/>
</dbReference>
<dbReference type="PANTHER" id="PTHR10655:SF17">
    <property type="entry name" value="LYSOPHOSPHOLIPASE-LIKE PROTEIN 1"/>
    <property type="match status" value="1"/>
</dbReference>
<dbReference type="GO" id="GO:0008474">
    <property type="term" value="F:palmitoyl-(protein) hydrolase activity"/>
    <property type="evidence" value="ECO:0007669"/>
    <property type="project" value="UniProtKB-EC"/>
</dbReference>
<dbReference type="InterPro" id="IPR029058">
    <property type="entry name" value="AB_hydrolase_fold"/>
</dbReference>
<evidence type="ECO:0000313" key="9">
    <source>
        <dbReference type="EMBL" id="ORY91350.1"/>
    </source>
</evidence>
<keyword evidence="4" id="KW-0378">Hydrolase</keyword>
<comment type="catalytic activity">
    <reaction evidence="7">
        <text>S-hexadecanoyl-L-cysteinyl-[protein] + H2O = L-cysteinyl-[protein] + hexadecanoate + H(+)</text>
        <dbReference type="Rhea" id="RHEA:19233"/>
        <dbReference type="Rhea" id="RHEA-COMP:10131"/>
        <dbReference type="Rhea" id="RHEA-COMP:11032"/>
        <dbReference type="ChEBI" id="CHEBI:7896"/>
        <dbReference type="ChEBI" id="CHEBI:15377"/>
        <dbReference type="ChEBI" id="CHEBI:15378"/>
        <dbReference type="ChEBI" id="CHEBI:29950"/>
        <dbReference type="ChEBI" id="CHEBI:74151"/>
        <dbReference type="EC" id="3.1.2.22"/>
    </reaction>
</comment>
<evidence type="ECO:0000256" key="6">
    <source>
        <dbReference type="ARBA" id="ARBA00031195"/>
    </source>
</evidence>
<comment type="similarity">
    <text evidence="1">Belongs to the AB hydrolase superfamily. AB hydrolase 2 family.</text>
</comment>
<evidence type="ECO:0000313" key="10">
    <source>
        <dbReference type="Proteomes" id="UP000242180"/>
    </source>
</evidence>
<protein>
    <recommendedName>
        <fullName evidence="3">Acyl-protein thioesterase 1</fullName>
        <ecNumber evidence="2">3.1.2.22</ecNumber>
    </recommendedName>
    <alternativeName>
        <fullName evidence="6">Palmitoyl-protein hydrolase</fullName>
    </alternativeName>
</protein>
<comment type="function">
    <text evidence="5">Hydrolyzes fatty acids from S-acylated cysteine residues in proteins with a strong preference for palmitoylated G-alpha proteins over other acyl substrates. Mediates the deacylation of G-alpha proteins such as GPA1 in vivo, but has weak or no activity toward palmitoylated Ras proteins. Has weak lysophospholipase activity in vitro; however such activity may not exist in vivo.</text>
</comment>
<dbReference type="Pfam" id="PF02230">
    <property type="entry name" value="Abhydrolase_2"/>
    <property type="match status" value="1"/>
</dbReference>
<organism evidence="9 10">
    <name type="scientific">Syncephalastrum racemosum</name>
    <name type="common">Filamentous fungus</name>
    <dbReference type="NCBI Taxonomy" id="13706"/>
    <lineage>
        <taxon>Eukaryota</taxon>
        <taxon>Fungi</taxon>
        <taxon>Fungi incertae sedis</taxon>
        <taxon>Mucoromycota</taxon>
        <taxon>Mucoromycotina</taxon>
        <taxon>Mucoromycetes</taxon>
        <taxon>Mucorales</taxon>
        <taxon>Syncephalastraceae</taxon>
        <taxon>Syncephalastrum</taxon>
    </lineage>
</organism>
<name>A0A1X2H1Q1_SYNRA</name>
<dbReference type="AlphaFoldDB" id="A0A1X2H1Q1"/>
<dbReference type="InParanoid" id="A0A1X2H1Q1"/>
<evidence type="ECO:0000256" key="7">
    <source>
        <dbReference type="ARBA" id="ARBA00047337"/>
    </source>
</evidence>
<reference evidence="9 10" key="1">
    <citation type="submission" date="2016-07" db="EMBL/GenBank/DDBJ databases">
        <title>Pervasive Adenine N6-methylation of Active Genes in Fungi.</title>
        <authorList>
            <consortium name="DOE Joint Genome Institute"/>
            <person name="Mondo S.J."/>
            <person name="Dannebaum R.O."/>
            <person name="Kuo R.C."/>
            <person name="Labutti K."/>
            <person name="Haridas S."/>
            <person name="Kuo A."/>
            <person name="Salamov A."/>
            <person name="Ahrendt S.R."/>
            <person name="Lipzen A."/>
            <person name="Sullivan W."/>
            <person name="Andreopoulos W.B."/>
            <person name="Clum A."/>
            <person name="Lindquist E."/>
            <person name="Daum C."/>
            <person name="Ramamoorthy G.K."/>
            <person name="Gryganskyi A."/>
            <person name="Culley D."/>
            <person name="Magnuson J.K."/>
            <person name="James T.Y."/>
            <person name="O'Malley M.A."/>
            <person name="Stajich J.E."/>
            <person name="Spatafora J.W."/>
            <person name="Visel A."/>
            <person name="Grigoriev I.V."/>
        </authorList>
    </citation>
    <scope>NUCLEOTIDE SEQUENCE [LARGE SCALE GENOMIC DNA]</scope>
    <source>
        <strain evidence="9 10">NRRL 2496</strain>
    </source>
</reference>
<evidence type="ECO:0000259" key="8">
    <source>
        <dbReference type="Pfam" id="PF02230"/>
    </source>
</evidence>
<evidence type="ECO:0000256" key="3">
    <source>
        <dbReference type="ARBA" id="ARBA00014923"/>
    </source>
</evidence>
<evidence type="ECO:0000256" key="2">
    <source>
        <dbReference type="ARBA" id="ARBA00012423"/>
    </source>
</evidence>
<evidence type="ECO:0000256" key="5">
    <source>
        <dbReference type="ARBA" id="ARBA00029392"/>
    </source>
</evidence>
<dbReference type="InterPro" id="IPR003140">
    <property type="entry name" value="PLipase/COase/thioEstase"/>
</dbReference>
<accession>A0A1X2H1Q1</accession>
<evidence type="ECO:0000256" key="1">
    <source>
        <dbReference type="ARBA" id="ARBA00006499"/>
    </source>
</evidence>
<evidence type="ECO:0000256" key="4">
    <source>
        <dbReference type="ARBA" id="ARBA00022801"/>
    </source>
</evidence>
<dbReference type="GO" id="GO:0052689">
    <property type="term" value="F:carboxylic ester hydrolase activity"/>
    <property type="evidence" value="ECO:0007669"/>
    <property type="project" value="TreeGrafter"/>
</dbReference>
<comment type="caution">
    <text evidence="9">The sequence shown here is derived from an EMBL/GenBank/DDBJ whole genome shotgun (WGS) entry which is preliminary data.</text>
</comment>
<sequence>MPAPHKPVVVEPTVHHTATVIWLHGLGDSGVGWLFLAESLAPELPHVKWVLPNAPMRPVTASGDMDLPAWFNVSGYDKSTHLEKVDESGMLASVEIVNDLIRAENEAGISSDRIVVGGFSQGCVISLLTGLTTKHKLAGVIGCSGWLGIGKRLHELLSDANKGSTPFLVCHGDEDPVVKHRYGQATAKYMNKIGYHTTYNLYPGLDHAASPKELADIAEFLQQQLPNHARESKI</sequence>
<dbReference type="InterPro" id="IPR050565">
    <property type="entry name" value="LYPA1-2/EST-like"/>
</dbReference>
<dbReference type="PANTHER" id="PTHR10655">
    <property type="entry name" value="LYSOPHOSPHOLIPASE-RELATED"/>
    <property type="match status" value="1"/>
</dbReference>
<dbReference type="Gene3D" id="3.40.50.1820">
    <property type="entry name" value="alpha/beta hydrolase"/>
    <property type="match status" value="1"/>
</dbReference>
<dbReference type="OrthoDB" id="2418081at2759"/>
<proteinExistence type="inferred from homology"/>
<dbReference type="FunCoup" id="A0A1X2H1Q1">
    <property type="interactions" value="426"/>
</dbReference>
<gene>
    <name evidence="9" type="ORF">BCR43DRAFT_566857</name>
</gene>
<dbReference type="EMBL" id="MCGN01000011">
    <property type="protein sequence ID" value="ORY91350.1"/>
    <property type="molecule type" value="Genomic_DNA"/>
</dbReference>
<dbReference type="STRING" id="13706.A0A1X2H1Q1"/>
<dbReference type="OMA" id="GLTYPHK"/>
<dbReference type="Proteomes" id="UP000242180">
    <property type="component" value="Unassembled WGS sequence"/>
</dbReference>
<keyword evidence="10" id="KW-1185">Reference proteome</keyword>
<dbReference type="GO" id="GO:0005737">
    <property type="term" value="C:cytoplasm"/>
    <property type="evidence" value="ECO:0007669"/>
    <property type="project" value="TreeGrafter"/>
</dbReference>
<feature type="domain" description="Phospholipase/carboxylesterase/thioesterase" evidence="8">
    <location>
        <begin position="6"/>
        <end position="223"/>
    </location>
</feature>
<dbReference type="EC" id="3.1.2.22" evidence="2"/>